<dbReference type="CDD" id="cd01164">
    <property type="entry name" value="FruK_PfkB_like"/>
    <property type="match status" value="1"/>
</dbReference>
<keyword evidence="5 6" id="KW-0067">ATP-binding</keyword>
<evidence type="ECO:0000256" key="2">
    <source>
        <dbReference type="ARBA" id="ARBA00022679"/>
    </source>
</evidence>
<proteinExistence type="inferred from homology"/>
<dbReference type="InterPro" id="IPR011611">
    <property type="entry name" value="PfkB_dom"/>
</dbReference>
<evidence type="ECO:0000256" key="6">
    <source>
        <dbReference type="PIRNR" id="PIRNR000535"/>
    </source>
</evidence>
<dbReference type="InterPro" id="IPR017583">
    <property type="entry name" value="Tagatose/fructose_Pkinase"/>
</dbReference>
<comment type="pathway">
    <text evidence="6">Carbohydrate metabolism; D-tagatose 6-phosphate degradation; D-glyceraldehyde 3-phosphate and glycerone phosphate from D-tagatose 6-phosphate: step 1/2.</text>
</comment>
<dbReference type="GO" id="GO:0008443">
    <property type="term" value="F:phosphofructokinase activity"/>
    <property type="evidence" value="ECO:0007669"/>
    <property type="project" value="TreeGrafter"/>
</dbReference>
<keyword evidence="6" id="KW-0423">Lactose metabolism</keyword>
<dbReference type="EMBL" id="FOTB01000001">
    <property type="protein sequence ID" value="SFK51349.1"/>
    <property type="molecule type" value="Genomic_DNA"/>
</dbReference>
<dbReference type="Pfam" id="PF00294">
    <property type="entry name" value="PfkB"/>
    <property type="match status" value="1"/>
</dbReference>
<dbReference type="GO" id="GO:0005524">
    <property type="term" value="F:ATP binding"/>
    <property type="evidence" value="ECO:0007669"/>
    <property type="project" value="UniProtKB-KW"/>
</dbReference>
<evidence type="ECO:0000259" key="7">
    <source>
        <dbReference type="Pfam" id="PF00294"/>
    </source>
</evidence>
<dbReference type="GO" id="GO:0005988">
    <property type="term" value="P:lactose metabolic process"/>
    <property type="evidence" value="ECO:0007669"/>
    <property type="project" value="UniProtKB-KW"/>
</dbReference>
<dbReference type="NCBIfam" id="TIGR03168">
    <property type="entry name" value="1-PFK"/>
    <property type="match status" value="1"/>
</dbReference>
<organism evidence="8 9">
    <name type="scientific">Salinicoccus halodurans</name>
    <dbReference type="NCBI Taxonomy" id="407035"/>
    <lineage>
        <taxon>Bacteria</taxon>
        <taxon>Bacillati</taxon>
        <taxon>Bacillota</taxon>
        <taxon>Bacilli</taxon>
        <taxon>Bacillales</taxon>
        <taxon>Staphylococcaceae</taxon>
        <taxon>Salinicoccus</taxon>
    </lineage>
</organism>
<evidence type="ECO:0000313" key="8">
    <source>
        <dbReference type="EMBL" id="SFK51349.1"/>
    </source>
</evidence>
<comment type="caution">
    <text evidence="8">The sequence shown here is derived from an EMBL/GenBank/DDBJ whole genome shotgun (WGS) entry which is preliminary data.</text>
</comment>
<feature type="domain" description="Carbohydrate kinase PfkB" evidence="7">
    <location>
        <begin position="10"/>
        <end position="287"/>
    </location>
</feature>
<reference evidence="8 9" key="1">
    <citation type="submission" date="2016-10" db="EMBL/GenBank/DDBJ databases">
        <authorList>
            <person name="Varghese N."/>
            <person name="Submissions S."/>
        </authorList>
    </citation>
    <scope>NUCLEOTIDE SEQUENCE [LARGE SCALE GENOMIC DNA]</scope>
    <source>
        <strain evidence="8 9">CGMCC 1.6501</strain>
    </source>
</reference>
<dbReference type="GO" id="GO:0009024">
    <property type="term" value="F:tagatose-6-phosphate kinase activity"/>
    <property type="evidence" value="ECO:0007669"/>
    <property type="project" value="UniProtKB-EC"/>
</dbReference>
<dbReference type="GO" id="GO:0005829">
    <property type="term" value="C:cytosol"/>
    <property type="evidence" value="ECO:0007669"/>
    <property type="project" value="TreeGrafter"/>
</dbReference>
<comment type="similarity">
    <text evidence="6">Belongs to the carbohydrate kinase PfkB family. LacC subfamily.</text>
</comment>
<comment type="catalytic activity">
    <reaction evidence="6">
        <text>D-tagatofuranose 6-phosphate + ATP = D-tagatofuranose 1,6-bisphosphate + ADP + H(+)</text>
        <dbReference type="Rhea" id="RHEA:12420"/>
        <dbReference type="ChEBI" id="CHEBI:15378"/>
        <dbReference type="ChEBI" id="CHEBI:30616"/>
        <dbReference type="ChEBI" id="CHEBI:58694"/>
        <dbReference type="ChEBI" id="CHEBI:58695"/>
        <dbReference type="ChEBI" id="CHEBI:456216"/>
        <dbReference type="EC" id="2.7.1.144"/>
    </reaction>
</comment>
<name>A0AA94HBF4_9STAP</name>
<dbReference type="PANTHER" id="PTHR46566:SF1">
    <property type="entry name" value="1-PHOSPHOFRUCTOKINASE"/>
    <property type="match status" value="1"/>
</dbReference>
<evidence type="ECO:0000256" key="3">
    <source>
        <dbReference type="ARBA" id="ARBA00022741"/>
    </source>
</evidence>
<sequence length="306" mass="34172">MIYTITLNPAIDKIKYLEGNLEQEKNNRVKEKFIDLGGKATHVSAILQQLNKSNIALGFSGELNKQEFYEVLKIYNIRHDYIEVKNESVRESIVVINNSGGSYMITEKGPDILEPDKNKLIKILKEQVKENDIIVIAGSPPPGYSSKDFRELIKVLRKNNAYIACDVAGKYLKVSLEEGVDFVKPNEHELETLYDGNEDLSEKFKKLTSKVKNAVCSLGGEGAMYMANGKIFRITPPKVKVKSDTGAGDAFVGGYIYALSNNSSIHERVKQGIIVSASKVQHHGSCQIDPAQFDFINKNTKILEVR</sequence>
<dbReference type="Proteomes" id="UP000183090">
    <property type="component" value="Unassembled WGS sequence"/>
</dbReference>
<comment type="similarity">
    <text evidence="1">Belongs to the carbohydrate kinase pfkB family.</text>
</comment>
<dbReference type="EC" id="2.7.1.144" evidence="6"/>
<dbReference type="AlphaFoldDB" id="A0AA94HBF4"/>
<dbReference type="InterPro" id="IPR029056">
    <property type="entry name" value="Ribokinase-like"/>
</dbReference>
<dbReference type="PIRSF" id="PIRSF000535">
    <property type="entry name" value="1PFK/6PFK/LacC"/>
    <property type="match status" value="1"/>
</dbReference>
<evidence type="ECO:0000313" key="9">
    <source>
        <dbReference type="Proteomes" id="UP000183090"/>
    </source>
</evidence>
<dbReference type="RefSeq" id="WP_052749830.1">
    <property type="nucleotide sequence ID" value="NZ_CP011366.1"/>
</dbReference>
<evidence type="ECO:0000256" key="4">
    <source>
        <dbReference type="ARBA" id="ARBA00022777"/>
    </source>
</evidence>
<keyword evidence="4" id="KW-0418">Kinase</keyword>
<evidence type="ECO:0000256" key="5">
    <source>
        <dbReference type="ARBA" id="ARBA00022840"/>
    </source>
</evidence>
<gene>
    <name evidence="8" type="ORF">SAMN05216235_0079</name>
</gene>
<dbReference type="Gene3D" id="3.40.1190.20">
    <property type="match status" value="1"/>
</dbReference>
<accession>A0AA94HBF4</accession>
<protein>
    <recommendedName>
        <fullName evidence="6">Tagatose-6-phosphate kinase</fullName>
        <ecNumber evidence="6">2.7.1.144</ecNumber>
    </recommendedName>
</protein>
<keyword evidence="2 6" id="KW-0808">Transferase</keyword>
<dbReference type="PANTHER" id="PTHR46566">
    <property type="entry name" value="1-PHOSPHOFRUCTOKINASE-RELATED"/>
    <property type="match status" value="1"/>
</dbReference>
<dbReference type="SUPFAM" id="SSF53613">
    <property type="entry name" value="Ribokinase-like"/>
    <property type="match status" value="1"/>
</dbReference>
<keyword evidence="3 6" id="KW-0547">Nucleotide-binding</keyword>
<evidence type="ECO:0000256" key="1">
    <source>
        <dbReference type="ARBA" id="ARBA00005380"/>
    </source>
</evidence>